<evidence type="ECO:0000313" key="9">
    <source>
        <dbReference type="Proteomes" id="UP000469724"/>
    </source>
</evidence>
<dbReference type="EMBL" id="JAAGRQ010000131">
    <property type="protein sequence ID" value="NDY58707.1"/>
    <property type="molecule type" value="Genomic_DNA"/>
</dbReference>
<sequence length="63" mass="7077">MPSSTEIIKRLKAAGWVLKNAKGDHHHFEHPDKPGKVTVKHPAKDLSVDLVKKMERQAGITLR</sequence>
<evidence type="ECO:0000256" key="1">
    <source>
        <dbReference type="ARBA" id="ARBA00006620"/>
    </source>
</evidence>
<comment type="caution">
    <text evidence="8">The sequence shown here is derived from an EMBL/GenBank/DDBJ whole genome shotgun (WGS) entry which is preliminary data.</text>
</comment>
<keyword evidence="5" id="KW-0378">Hydrolase</keyword>
<dbReference type="GO" id="GO:0003729">
    <property type="term" value="F:mRNA binding"/>
    <property type="evidence" value="ECO:0007669"/>
    <property type="project" value="InterPro"/>
</dbReference>
<reference evidence="8 9" key="1">
    <citation type="submission" date="2020-02" db="EMBL/GenBank/DDBJ databases">
        <title>Comparative genomics of sulfur disproportionating microorganisms.</title>
        <authorList>
            <person name="Ward L.M."/>
            <person name="Bertran E."/>
            <person name="Johnston D.T."/>
        </authorList>
    </citation>
    <scope>NUCLEOTIDE SEQUENCE [LARGE SCALE GENOMIC DNA]</scope>
    <source>
        <strain evidence="8 9">DSM 3696</strain>
    </source>
</reference>
<dbReference type="AlphaFoldDB" id="A0A7K3NRF6"/>
<evidence type="ECO:0000256" key="6">
    <source>
        <dbReference type="ARBA" id="ARBA00022884"/>
    </source>
</evidence>
<dbReference type="Gene3D" id="3.30.920.30">
    <property type="entry name" value="Hypothetical protein"/>
    <property type="match status" value="1"/>
</dbReference>
<dbReference type="SUPFAM" id="SSF54786">
    <property type="entry name" value="YcfA/nrd intein domain"/>
    <property type="match status" value="1"/>
</dbReference>
<evidence type="ECO:0000256" key="2">
    <source>
        <dbReference type="ARBA" id="ARBA00022649"/>
    </source>
</evidence>
<evidence type="ECO:0000256" key="4">
    <source>
        <dbReference type="ARBA" id="ARBA00022759"/>
    </source>
</evidence>
<keyword evidence="4" id="KW-0255">Endonuclease</keyword>
<keyword evidence="7" id="KW-0346">Stress response</keyword>
<dbReference type="GO" id="GO:0016787">
    <property type="term" value="F:hydrolase activity"/>
    <property type="evidence" value="ECO:0007669"/>
    <property type="project" value="UniProtKB-KW"/>
</dbReference>
<evidence type="ECO:0000256" key="5">
    <source>
        <dbReference type="ARBA" id="ARBA00022801"/>
    </source>
</evidence>
<dbReference type="Pfam" id="PF07927">
    <property type="entry name" value="HicA_toxin"/>
    <property type="match status" value="1"/>
</dbReference>
<proteinExistence type="inferred from homology"/>
<dbReference type="GO" id="GO:0004519">
    <property type="term" value="F:endonuclease activity"/>
    <property type="evidence" value="ECO:0007669"/>
    <property type="project" value="UniProtKB-KW"/>
</dbReference>
<evidence type="ECO:0000256" key="3">
    <source>
        <dbReference type="ARBA" id="ARBA00022722"/>
    </source>
</evidence>
<keyword evidence="9" id="KW-1185">Reference proteome</keyword>
<evidence type="ECO:0000256" key="7">
    <source>
        <dbReference type="ARBA" id="ARBA00023016"/>
    </source>
</evidence>
<keyword evidence="3" id="KW-0540">Nuclease</keyword>
<dbReference type="InterPro" id="IPR012933">
    <property type="entry name" value="HicA_mRNA_interferase"/>
</dbReference>
<organism evidence="8 9">
    <name type="scientific">Desulfolutivibrio sulfodismutans</name>
    <dbReference type="NCBI Taxonomy" id="63561"/>
    <lineage>
        <taxon>Bacteria</taxon>
        <taxon>Pseudomonadati</taxon>
        <taxon>Thermodesulfobacteriota</taxon>
        <taxon>Desulfovibrionia</taxon>
        <taxon>Desulfovibrionales</taxon>
        <taxon>Desulfovibrionaceae</taxon>
        <taxon>Desulfolutivibrio</taxon>
    </lineage>
</organism>
<evidence type="ECO:0000313" key="8">
    <source>
        <dbReference type="EMBL" id="NDY58707.1"/>
    </source>
</evidence>
<keyword evidence="2" id="KW-1277">Toxin-antitoxin system</keyword>
<name>A0A7K3NRF6_9BACT</name>
<accession>A0A7K3NRF6</accession>
<gene>
    <name evidence="8" type="ORF">G3N56_18380</name>
</gene>
<comment type="similarity">
    <text evidence="1">Belongs to the HicA mRNA interferase family.</text>
</comment>
<keyword evidence="6" id="KW-0694">RNA-binding</keyword>
<dbReference type="InterPro" id="IPR038570">
    <property type="entry name" value="HicA_sf"/>
</dbReference>
<protein>
    <submittedName>
        <fullName evidence="8">Type II toxin-antitoxin system HicA family toxin</fullName>
    </submittedName>
</protein>
<dbReference type="Proteomes" id="UP000469724">
    <property type="component" value="Unassembled WGS sequence"/>
</dbReference>